<proteinExistence type="predicted"/>
<accession>A0ABX4CFJ0</accession>
<dbReference type="RefSeq" id="WP_089052182.1">
    <property type="nucleotide sequence ID" value="NZ_JBEWQG010000035.1"/>
</dbReference>
<organism evidence="1 2">
    <name type="scientific">Flavobacterium hydatis</name>
    <name type="common">Cytophaga aquatilis</name>
    <dbReference type="NCBI Taxonomy" id="991"/>
    <lineage>
        <taxon>Bacteria</taxon>
        <taxon>Pseudomonadati</taxon>
        <taxon>Bacteroidota</taxon>
        <taxon>Flavobacteriia</taxon>
        <taxon>Flavobacteriales</taxon>
        <taxon>Flavobacteriaceae</taxon>
        <taxon>Flavobacterium</taxon>
    </lineage>
</organism>
<evidence type="ECO:0000313" key="1">
    <source>
        <dbReference type="EMBL" id="OXA92437.1"/>
    </source>
</evidence>
<sequence>MMQNTKKEFFKIKNKTRFVLFFYFIFFLFLGQNILANTNNITQLKDNCKKEISIKKKLSAINNDIDSAFSSEDSDIENHYFIPNKIQVYLQINSFDNRFSLLKKSQNSRHFHLPLFIQYHAIKIP</sequence>
<dbReference type="Proteomes" id="UP000198424">
    <property type="component" value="Unassembled WGS sequence"/>
</dbReference>
<dbReference type="EMBL" id="MUGY01000022">
    <property type="protein sequence ID" value="OXA92437.1"/>
    <property type="molecule type" value="Genomic_DNA"/>
</dbReference>
<keyword evidence="2" id="KW-1185">Reference proteome</keyword>
<protein>
    <recommendedName>
        <fullName evidence="3">Sequence-variable mosaic (SVM) signal sequence domain-containing protein</fullName>
    </recommendedName>
</protein>
<evidence type="ECO:0000313" key="2">
    <source>
        <dbReference type="Proteomes" id="UP000198424"/>
    </source>
</evidence>
<gene>
    <name evidence="1" type="ORF">B0A62_15525</name>
</gene>
<evidence type="ECO:0008006" key="3">
    <source>
        <dbReference type="Google" id="ProtNLM"/>
    </source>
</evidence>
<comment type="caution">
    <text evidence="1">The sequence shown here is derived from an EMBL/GenBank/DDBJ whole genome shotgun (WGS) entry which is preliminary data.</text>
</comment>
<reference evidence="1 2" key="1">
    <citation type="submission" date="2016-11" db="EMBL/GenBank/DDBJ databases">
        <title>Whole genomes of Flavobacteriaceae.</title>
        <authorList>
            <person name="Stine C."/>
            <person name="Li C."/>
            <person name="Tadesse D."/>
        </authorList>
    </citation>
    <scope>NUCLEOTIDE SEQUENCE [LARGE SCALE GENOMIC DNA]</scope>
    <source>
        <strain evidence="1 2">ATCC 29551</strain>
    </source>
</reference>
<name>A0ABX4CFJ0_FLAHY</name>